<accession>A0ABY7E9D8</accession>
<feature type="compositionally biased region" description="Basic and acidic residues" evidence="1">
    <location>
        <begin position="261"/>
        <end position="280"/>
    </location>
</feature>
<evidence type="ECO:0000313" key="3">
    <source>
        <dbReference type="Proteomes" id="UP001164746"/>
    </source>
</evidence>
<evidence type="ECO:0008006" key="4">
    <source>
        <dbReference type="Google" id="ProtNLM"/>
    </source>
</evidence>
<feature type="non-terminal residue" evidence="2">
    <location>
        <position position="1"/>
    </location>
</feature>
<evidence type="ECO:0000256" key="1">
    <source>
        <dbReference type="SAM" id="MobiDB-lite"/>
    </source>
</evidence>
<organism evidence="2 3">
    <name type="scientific">Mya arenaria</name>
    <name type="common">Soft-shell clam</name>
    <dbReference type="NCBI Taxonomy" id="6604"/>
    <lineage>
        <taxon>Eukaryota</taxon>
        <taxon>Metazoa</taxon>
        <taxon>Spiralia</taxon>
        <taxon>Lophotrochozoa</taxon>
        <taxon>Mollusca</taxon>
        <taxon>Bivalvia</taxon>
        <taxon>Autobranchia</taxon>
        <taxon>Heteroconchia</taxon>
        <taxon>Euheterodonta</taxon>
        <taxon>Imparidentia</taxon>
        <taxon>Neoheterodontei</taxon>
        <taxon>Myida</taxon>
        <taxon>Myoidea</taxon>
        <taxon>Myidae</taxon>
        <taxon>Mya</taxon>
    </lineage>
</organism>
<gene>
    <name evidence="2" type="ORF">MAR_020383</name>
</gene>
<evidence type="ECO:0000313" key="2">
    <source>
        <dbReference type="EMBL" id="WAR05014.1"/>
    </source>
</evidence>
<keyword evidence="3" id="KW-1185">Reference proteome</keyword>
<sequence>MATGRGSPIKEEQEYFTRIQIALLDCGIAVLKELFLQGVRAKSPPDYPNGHWTVDEFLHENKKRLLVSLDKHKENILYPYRRDTDLEEWDISLYVIVIHTACYTTSEHGILRHDIANLGSLRNKLCHKPDYRLSAAVYDAYLGRIRGSINRICEFLSNQTLTQFVNKTLDKYESLKHAYPNGVLNEYVKNIDTVSEGDLAVAGALEQIQQLINDTEIQIVIPVIDVLLLFRHYNQDDEEKVSNYLRETFDTALQQSTLHEGALHDSDQKERDEQGNTNRNVDDKVVHIVQELFREKRQVVYVKQSCVTLGLQVPDIGSAITLIEDIISGKMYSLFAPLEETMRTLKGHELFDINVTMERKTSYTFLNEIDTSSPNGVVFSVDKTSSVKQKTLTSQKLTENVETPVNITEETAKKAPKE</sequence>
<feature type="region of interest" description="Disordered" evidence="1">
    <location>
        <begin position="260"/>
        <end position="280"/>
    </location>
</feature>
<protein>
    <recommendedName>
        <fullName evidence="4">DZIP3-like HEPN domain-containing protein</fullName>
    </recommendedName>
</protein>
<reference evidence="2" key="1">
    <citation type="submission" date="2022-11" db="EMBL/GenBank/DDBJ databases">
        <title>Centuries of genome instability and evolution in soft-shell clam transmissible cancer (bioRxiv).</title>
        <authorList>
            <person name="Hart S.F.M."/>
            <person name="Yonemitsu M.A."/>
            <person name="Giersch R.M."/>
            <person name="Beal B.F."/>
            <person name="Arriagada G."/>
            <person name="Davis B.W."/>
            <person name="Ostrander E.A."/>
            <person name="Goff S.P."/>
            <person name="Metzger M.J."/>
        </authorList>
    </citation>
    <scope>NUCLEOTIDE SEQUENCE</scope>
    <source>
        <strain evidence="2">MELC-2E11</strain>
        <tissue evidence="2">Siphon/mantle</tissue>
    </source>
</reference>
<dbReference type="EMBL" id="CP111016">
    <property type="protein sequence ID" value="WAR05014.1"/>
    <property type="molecule type" value="Genomic_DNA"/>
</dbReference>
<dbReference type="Proteomes" id="UP001164746">
    <property type="component" value="Chromosome 5"/>
</dbReference>
<proteinExistence type="predicted"/>
<name>A0ABY7E9D8_MYAAR</name>